<dbReference type="Proteomes" id="UP001595690">
    <property type="component" value="Unassembled WGS sequence"/>
</dbReference>
<comment type="caution">
    <text evidence="3">The sequence shown here is derived from an EMBL/GenBank/DDBJ whole genome shotgun (WGS) entry which is preliminary data.</text>
</comment>
<sequence length="175" mass="18999">MRFFAVPALVLLLAACSSQSEPASTPEPTSTEPTSEPTTMPPTPPRQEPFDIETDVNGVRDWQNSPQEMGFVYRSQPVDFTLKPRNTASTTQTGARIRFVVEDMDGEGDLTVGGDGWTCEGGRDIACTTPGTAEPGGTWAPLTLTMRHTKGGQTRVVVHWGDVTPNVIFRWDSST</sequence>
<evidence type="ECO:0000313" key="3">
    <source>
        <dbReference type="EMBL" id="MFC3892529.1"/>
    </source>
</evidence>
<protein>
    <recommendedName>
        <fullName evidence="5">Lipoprotein</fullName>
    </recommendedName>
</protein>
<evidence type="ECO:0000256" key="1">
    <source>
        <dbReference type="SAM" id="MobiDB-lite"/>
    </source>
</evidence>
<evidence type="ECO:0000313" key="4">
    <source>
        <dbReference type="Proteomes" id="UP001595690"/>
    </source>
</evidence>
<keyword evidence="2" id="KW-0732">Signal</keyword>
<organism evidence="3 4">
    <name type="scientific">Lentzea rhizosphaerae</name>
    <dbReference type="NCBI Taxonomy" id="2041025"/>
    <lineage>
        <taxon>Bacteria</taxon>
        <taxon>Bacillati</taxon>
        <taxon>Actinomycetota</taxon>
        <taxon>Actinomycetes</taxon>
        <taxon>Pseudonocardiales</taxon>
        <taxon>Pseudonocardiaceae</taxon>
        <taxon>Lentzea</taxon>
    </lineage>
</organism>
<dbReference type="RefSeq" id="WP_382372233.1">
    <property type="nucleotide sequence ID" value="NZ_JBHRZI010000011.1"/>
</dbReference>
<feature type="compositionally biased region" description="Low complexity" evidence="1">
    <location>
        <begin position="18"/>
        <end position="38"/>
    </location>
</feature>
<reference evidence="4" key="1">
    <citation type="journal article" date="2019" name="Int. J. Syst. Evol. Microbiol.">
        <title>The Global Catalogue of Microorganisms (GCM) 10K type strain sequencing project: providing services to taxonomists for standard genome sequencing and annotation.</title>
        <authorList>
            <consortium name="The Broad Institute Genomics Platform"/>
            <consortium name="The Broad Institute Genome Sequencing Center for Infectious Disease"/>
            <person name="Wu L."/>
            <person name="Ma J."/>
        </authorList>
    </citation>
    <scope>NUCLEOTIDE SEQUENCE [LARGE SCALE GENOMIC DNA]</scope>
    <source>
        <strain evidence="4">CGMCC 4.7405</strain>
    </source>
</reference>
<dbReference type="EMBL" id="JBHRZI010000011">
    <property type="protein sequence ID" value="MFC3892529.1"/>
    <property type="molecule type" value="Genomic_DNA"/>
</dbReference>
<feature type="region of interest" description="Disordered" evidence="1">
    <location>
        <begin position="18"/>
        <end position="49"/>
    </location>
</feature>
<proteinExistence type="predicted"/>
<dbReference type="PROSITE" id="PS51257">
    <property type="entry name" value="PROKAR_LIPOPROTEIN"/>
    <property type="match status" value="1"/>
</dbReference>
<evidence type="ECO:0000256" key="2">
    <source>
        <dbReference type="SAM" id="SignalP"/>
    </source>
</evidence>
<evidence type="ECO:0008006" key="5">
    <source>
        <dbReference type="Google" id="ProtNLM"/>
    </source>
</evidence>
<feature type="signal peptide" evidence="2">
    <location>
        <begin position="1"/>
        <end position="23"/>
    </location>
</feature>
<name>A0ABV8BTX2_9PSEU</name>
<gene>
    <name evidence="3" type="ORF">ACFOWZ_13690</name>
</gene>
<accession>A0ABV8BTX2</accession>
<keyword evidence="4" id="KW-1185">Reference proteome</keyword>
<feature type="chain" id="PRO_5047381450" description="Lipoprotein" evidence="2">
    <location>
        <begin position="24"/>
        <end position="175"/>
    </location>
</feature>